<dbReference type="Pfam" id="PF12697">
    <property type="entry name" value="Abhydrolase_6"/>
    <property type="match status" value="1"/>
</dbReference>
<name>A0ABN0N821_9NEIS</name>
<proteinExistence type="predicted"/>
<feature type="domain" description="AB hydrolase-1" evidence="1">
    <location>
        <begin position="17"/>
        <end position="235"/>
    </location>
</feature>
<dbReference type="PANTHER" id="PTHR43689:SF8">
    <property type="entry name" value="ALPHA_BETA-HYDROLASES SUPERFAMILY PROTEIN"/>
    <property type="match status" value="1"/>
</dbReference>
<keyword evidence="3" id="KW-1185">Reference proteome</keyword>
<dbReference type="SUPFAM" id="SSF53474">
    <property type="entry name" value="alpha/beta-Hydrolases"/>
    <property type="match status" value="1"/>
</dbReference>
<evidence type="ECO:0000313" key="3">
    <source>
        <dbReference type="Proteomes" id="UP000016426"/>
    </source>
</evidence>
<dbReference type="RefSeq" id="WP_021476804.1">
    <property type="nucleotide sequence ID" value="NZ_AVPH01000212.1"/>
</dbReference>
<dbReference type="Gene3D" id="3.40.50.1820">
    <property type="entry name" value="alpha/beta hydrolase"/>
    <property type="match status" value="1"/>
</dbReference>
<organism evidence="2 3">
    <name type="scientific">Pseudogulbenkiania ferrooxidans EGD-HP2</name>
    <dbReference type="NCBI Taxonomy" id="1388764"/>
    <lineage>
        <taxon>Bacteria</taxon>
        <taxon>Pseudomonadati</taxon>
        <taxon>Pseudomonadota</taxon>
        <taxon>Betaproteobacteria</taxon>
        <taxon>Neisseriales</taxon>
        <taxon>Chromobacteriaceae</taxon>
        <taxon>Pseudogulbenkiania</taxon>
    </lineage>
</organism>
<accession>A0ABN0N821</accession>
<dbReference type="PANTHER" id="PTHR43689">
    <property type="entry name" value="HYDROLASE"/>
    <property type="match status" value="1"/>
</dbReference>
<comment type="caution">
    <text evidence="2">The sequence shown here is derived from an EMBL/GenBank/DDBJ whole genome shotgun (WGS) entry which is preliminary data.</text>
</comment>
<dbReference type="InterPro" id="IPR029058">
    <property type="entry name" value="AB_hydrolase_fold"/>
</dbReference>
<reference evidence="2 3" key="1">
    <citation type="journal article" date="2013" name="Genome Announc.">
        <title>Genome Sequence of the Pigment-Producing Bacterium Pseudogulbenkiania ferrooxidans, Isolated from Loktak Lake.</title>
        <authorList>
            <person name="Puranik S."/>
            <person name="Talkal R."/>
            <person name="Qureshi A."/>
            <person name="Khardenavis A."/>
            <person name="Kapley A."/>
            <person name="Purohit H.J."/>
        </authorList>
    </citation>
    <scope>NUCLEOTIDE SEQUENCE [LARGE SCALE GENOMIC DNA]</scope>
    <source>
        <strain evidence="2 3">EGD-HP2</strain>
    </source>
</reference>
<evidence type="ECO:0000313" key="2">
    <source>
        <dbReference type="EMBL" id="ERE07245.1"/>
    </source>
</evidence>
<dbReference type="EMBL" id="AVPH01000212">
    <property type="protein sequence ID" value="ERE07245.1"/>
    <property type="molecule type" value="Genomic_DNA"/>
</dbReference>
<dbReference type="InterPro" id="IPR000073">
    <property type="entry name" value="AB_hydrolase_1"/>
</dbReference>
<sequence length="259" mass="28189">MRHHHRQISGDAARPCLVFLHEGLGCDAMWGSFPDQLCEATGLAGLVYDRQGYGRSAPLDRPRTVHYLHEYALNELPSVLEALLPERDYILIGHSDGGSIALLHAAEQSPRLKAVVILAAHVFVEDVTLAGIRQAREAWDAGKLAGLARFHGDKTETLFHAWADAWLSPGFVHWNIEYALPSISCPTLALQGEHDQYGSAAQLDAIAGKTQNGRQLTLPNCGHSPHLEAPQATRDATARCAAPRGTSGCTAISKNRRNR</sequence>
<protein>
    <recommendedName>
        <fullName evidence="1">AB hydrolase-1 domain-containing protein</fullName>
    </recommendedName>
</protein>
<evidence type="ECO:0000259" key="1">
    <source>
        <dbReference type="Pfam" id="PF12697"/>
    </source>
</evidence>
<gene>
    <name evidence="2" type="ORF">O166_06880</name>
</gene>
<dbReference type="Proteomes" id="UP000016426">
    <property type="component" value="Unassembled WGS sequence"/>
</dbReference>